<gene>
    <name evidence="1" type="ORF">QX51_01895</name>
</gene>
<organism evidence="1 2">
    <name type="scientific">Terrisporobacter othiniensis</name>
    <dbReference type="NCBI Taxonomy" id="1577792"/>
    <lineage>
        <taxon>Bacteria</taxon>
        <taxon>Bacillati</taxon>
        <taxon>Bacillota</taxon>
        <taxon>Clostridia</taxon>
        <taxon>Peptostreptococcales</taxon>
        <taxon>Peptostreptococcaceae</taxon>
        <taxon>Terrisporobacter</taxon>
    </lineage>
</organism>
<protein>
    <recommendedName>
        <fullName evidence="3">PAC domain-containing protein</fullName>
    </recommendedName>
</protein>
<dbReference type="EMBL" id="JWHR01000025">
    <property type="protein sequence ID" value="KHS58594.1"/>
    <property type="molecule type" value="Genomic_DNA"/>
</dbReference>
<evidence type="ECO:0000313" key="1">
    <source>
        <dbReference type="EMBL" id="KHS58594.1"/>
    </source>
</evidence>
<evidence type="ECO:0008006" key="3">
    <source>
        <dbReference type="Google" id="ProtNLM"/>
    </source>
</evidence>
<keyword evidence="2" id="KW-1185">Reference proteome</keyword>
<sequence>MSEALIKDSYFRSYVFPILDKNQEVQGVAGIVIDINEKKQKQLELIHFLSQSSTKTKFPYTLAIIKHFQITLKIYINTIC</sequence>
<accession>A0A0B3W0C5</accession>
<name>A0A0B3W0C5_9FIRM</name>
<evidence type="ECO:0000313" key="2">
    <source>
        <dbReference type="Proteomes" id="UP000031189"/>
    </source>
</evidence>
<comment type="caution">
    <text evidence="1">The sequence shown here is derived from an EMBL/GenBank/DDBJ whole genome shotgun (WGS) entry which is preliminary data.</text>
</comment>
<dbReference type="AlphaFoldDB" id="A0A0B3W0C5"/>
<dbReference type="STRING" id="1577792.QX51_01895"/>
<dbReference type="Gene3D" id="3.30.450.20">
    <property type="entry name" value="PAS domain"/>
    <property type="match status" value="1"/>
</dbReference>
<dbReference type="RefSeq" id="WP_039678222.1">
    <property type="nucleotide sequence ID" value="NZ_JWHR01000025.1"/>
</dbReference>
<proteinExistence type="predicted"/>
<reference evidence="1 2" key="1">
    <citation type="submission" date="2014-12" db="EMBL/GenBank/DDBJ databases">
        <title>Draft genome sequence of Terrisporobacter sp. 08-306576, isolated from the blood culture of a bacteremia patient.</title>
        <authorList>
            <person name="Lund L.C."/>
            <person name="Sydenham T.V."/>
            <person name="Hogh S.V."/>
            <person name="Skov M.N."/>
            <person name="Kemp M."/>
            <person name="Justesen U.S."/>
        </authorList>
    </citation>
    <scope>NUCLEOTIDE SEQUENCE [LARGE SCALE GENOMIC DNA]</scope>
    <source>
        <strain evidence="1 2">08-306576</strain>
    </source>
</reference>
<dbReference type="Proteomes" id="UP000031189">
    <property type="component" value="Unassembled WGS sequence"/>
</dbReference>